<dbReference type="RefSeq" id="WP_129333468.1">
    <property type="nucleotide sequence ID" value="NZ_SDVB01000253.1"/>
</dbReference>
<feature type="transmembrane region" description="Helical" evidence="1">
    <location>
        <begin position="314"/>
        <end position="331"/>
    </location>
</feature>
<name>A0A4Q2SVG9_9HYPH</name>
<keyword evidence="1" id="KW-0472">Membrane</keyword>
<feature type="transmembrane region" description="Helical" evidence="1">
    <location>
        <begin position="236"/>
        <end position="255"/>
    </location>
</feature>
<keyword evidence="3" id="KW-1185">Reference proteome</keyword>
<gene>
    <name evidence="2" type="ORF">EUU22_18555</name>
</gene>
<sequence length="690" mass="69646">MANAVIGALRVVLGMDTAQFDKDAGKAQAKANAFGAALKTGFTIAAGAAAAAAGALGIAVKGAINEADDMSKAAAKLGIPIEELSQLRYAADLSGVSMDGLSTGVKKLSTMLADAKNGSKSAIDVLKQIGVTATDSSGNLKSSSVVMGEIADRFAAMPEGVEKSALAVKLFGKSGLDLIPMLNGGSAALREMMAEADALGLTLTAETGKAAEQFNDNLSRISYAGKGVVTQLTATLAPALAVISDGFVVAARATVGLLQYLPQIAEYAAVAGGALAVAFGPALLSAVGSATVAIGTGLVGAIRAVTVAVASNPLGAIALGIATAIVAIYHFRDEIKQAVGVDVVQVVKDAGNVIINSFRAAIEDIKFAWSSFPDIIGAAVIGAVNAVVSGVQTMIAKAVEMLNSFISTANGILSTIDIEIPQIPAPEFQGATLKNDYADRLSKAVFDRNKAISDIMASDPIGSVTTAISSSWSSASDATKSLTTDINALGTALDTTGGKAGGAGTKAEDPWEGLRKATKDTNKAMEDMQKTAEGMGQGIGSSFAEAIKGTKDWRDVALDALKSVLAAMVQNASFGGGFGGSLLKGLFGGLVGFANGGTILPGGSGGIDSQVVAFRKSPTEQVDIYDPSKSRASGGGTYAPVYNIDARGADAGAVARIERALKAVDSSVERRSVAAVNQHKTRGGLYGKTA</sequence>
<accession>A0A4Q2SVG9</accession>
<organism evidence="2 3">
    <name type="scientific">Ciceribacter ferrooxidans</name>
    <dbReference type="NCBI Taxonomy" id="2509717"/>
    <lineage>
        <taxon>Bacteria</taxon>
        <taxon>Pseudomonadati</taxon>
        <taxon>Pseudomonadota</taxon>
        <taxon>Alphaproteobacteria</taxon>
        <taxon>Hyphomicrobiales</taxon>
        <taxon>Rhizobiaceae</taxon>
        <taxon>Ciceribacter</taxon>
    </lineage>
</organism>
<keyword evidence="1" id="KW-1133">Transmembrane helix</keyword>
<dbReference type="AlphaFoldDB" id="A0A4Q2SVG9"/>
<protein>
    <submittedName>
        <fullName evidence="2">Uncharacterized protein</fullName>
    </submittedName>
</protein>
<comment type="caution">
    <text evidence="2">The sequence shown here is derived from an EMBL/GenBank/DDBJ whole genome shotgun (WGS) entry which is preliminary data.</text>
</comment>
<dbReference type="OrthoDB" id="7592271at2"/>
<reference evidence="2 3" key="1">
    <citation type="submission" date="2019-01" db="EMBL/GenBank/DDBJ databases">
        <authorList>
            <person name="Deng T."/>
        </authorList>
    </citation>
    <scope>NUCLEOTIDE SEQUENCE [LARGE SCALE GENOMIC DNA]</scope>
    <source>
        <strain evidence="2 3">F8825</strain>
    </source>
</reference>
<proteinExistence type="predicted"/>
<evidence type="ECO:0000256" key="1">
    <source>
        <dbReference type="SAM" id="Phobius"/>
    </source>
</evidence>
<evidence type="ECO:0000313" key="2">
    <source>
        <dbReference type="EMBL" id="RYC10076.1"/>
    </source>
</evidence>
<evidence type="ECO:0000313" key="3">
    <source>
        <dbReference type="Proteomes" id="UP000291088"/>
    </source>
</evidence>
<feature type="transmembrane region" description="Helical" evidence="1">
    <location>
        <begin position="267"/>
        <end position="294"/>
    </location>
</feature>
<dbReference type="Proteomes" id="UP000291088">
    <property type="component" value="Unassembled WGS sequence"/>
</dbReference>
<dbReference type="EMBL" id="SDVB01000253">
    <property type="protein sequence ID" value="RYC10076.1"/>
    <property type="molecule type" value="Genomic_DNA"/>
</dbReference>
<keyword evidence="1" id="KW-0812">Transmembrane</keyword>